<reference evidence="2" key="1">
    <citation type="journal article" date="2019" name="Int. J. Syst. Evol. Microbiol.">
        <title>The Global Catalogue of Microorganisms (GCM) 10K type strain sequencing project: providing services to taxonomists for standard genome sequencing and annotation.</title>
        <authorList>
            <consortium name="The Broad Institute Genomics Platform"/>
            <consortium name="The Broad Institute Genome Sequencing Center for Infectious Disease"/>
            <person name="Wu L."/>
            <person name="Ma J."/>
        </authorList>
    </citation>
    <scope>NUCLEOTIDE SEQUENCE [LARGE SCALE GENOMIC DNA]</scope>
    <source>
        <strain evidence="2">CGMCC 4.5798</strain>
    </source>
</reference>
<dbReference type="Proteomes" id="UP001596086">
    <property type="component" value="Unassembled WGS sequence"/>
</dbReference>
<name>A0ABW0S452_9BURK</name>
<proteinExistence type="predicted"/>
<comment type="caution">
    <text evidence="1">The sequence shown here is derived from an EMBL/GenBank/DDBJ whole genome shotgun (WGS) entry which is preliminary data.</text>
</comment>
<evidence type="ECO:0000313" key="2">
    <source>
        <dbReference type="Proteomes" id="UP001596086"/>
    </source>
</evidence>
<sequence length="67" mass="7208">MDRINVAIVAPLVARATILARIDVLEQETSAALLRGVASAAEYRTINNILATQHAQARAFAEPPTRP</sequence>
<dbReference type="RefSeq" id="WP_379773779.1">
    <property type="nucleotide sequence ID" value="NZ_JBHSMZ010000016.1"/>
</dbReference>
<organism evidence="1 2">
    <name type="scientific">Massilia aerilata</name>
    <dbReference type="NCBI Taxonomy" id="453817"/>
    <lineage>
        <taxon>Bacteria</taxon>
        <taxon>Pseudomonadati</taxon>
        <taxon>Pseudomonadota</taxon>
        <taxon>Betaproteobacteria</taxon>
        <taxon>Burkholderiales</taxon>
        <taxon>Oxalobacteraceae</taxon>
        <taxon>Telluria group</taxon>
        <taxon>Massilia</taxon>
    </lineage>
</organism>
<accession>A0ABW0S452</accession>
<protein>
    <submittedName>
        <fullName evidence="1">Uncharacterized protein</fullName>
    </submittedName>
</protein>
<keyword evidence="2" id="KW-1185">Reference proteome</keyword>
<gene>
    <name evidence="1" type="ORF">ACFPO9_19610</name>
</gene>
<dbReference type="EMBL" id="JBHSMZ010000016">
    <property type="protein sequence ID" value="MFC5550730.1"/>
    <property type="molecule type" value="Genomic_DNA"/>
</dbReference>
<evidence type="ECO:0000313" key="1">
    <source>
        <dbReference type="EMBL" id="MFC5550730.1"/>
    </source>
</evidence>